<gene>
    <name evidence="1" type="ORF">CRECT_0604</name>
</gene>
<sequence>MRNLRYVSDFSDFHQVFSATLGKMAIVQNRFADIVGNLDWNVDFERCEIAFGDQIYKIRFIGSESNVSGTWLWGHANVNNFGEEATRFSAEVLRAGLEWGLQAFSEPSFELDETFNGHTLSIAACGAVGENLCYYGCRHDNGCAFVAITDAPTSLFESLGAHEFVKIASGCIQNHDVDHKIFIKSFLEFNGVKFDEKIEKGGFFKKGKDEIVAKFEKELLIKFDDKGRIAGFKYEF</sequence>
<organism evidence="1 2">
    <name type="scientific">Campylobacter rectus</name>
    <name type="common">Wolinella recta</name>
    <dbReference type="NCBI Taxonomy" id="203"/>
    <lineage>
        <taxon>Bacteria</taxon>
        <taxon>Pseudomonadati</taxon>
        <taxon>Campylobacterota</taxon>
        <taxon>Epsilonproteobacteria</taxon>
        <taxon>Campylobacterales</taxon>
        <taxon>Campylobacteraceae</taxon>
        <taxon>Campylobacter</taxon>
    </lineage>
</organism>
<dbReference type="Pfam" id="PF21813">
    <property type="entry name" value="DUF6882"/>
    <property type="match status" value="1"/>
</dbReference>
<dbReference type="AlphaFoldDB" id="A0A6G5QKP1"/>
<dbReference type="EMBL" id="CP012543">
    <property type="protein sequence ID" value="QCD46293.1"/>
    <property type="molecule type" value="Genomic_DNA"/>
</dbReference>
<dbReference type="InterPro" id="IPR049249">
    <property type="entry name" value="DUF6882"/>
</dbReference>
<dbReference type="KEGG" id="crx:CRECT_0604"/>
<reference evidence="1 2" key="1">
    <citation type="submission" date="2016-07" db="EMBL/GenBank/DDBJ databases">
        <title>Comparative genomics of the Campylobacter concisus group.</title>
        <authorList>
            <person name="Miller W.G."/>
            <person name="Yee E."/>
            <person name="Chapman M.H."/>
            <person name="Huynh S."/>
            <person name="Bono J.L."/>
            <person name="On S.L.W."/>
            <person name="StLeger J."/>
            <person name="Foster G."/>
            <person name="Parker C.T."/>
        </authorList>
    </citation>
    <scope>NUCLEOTIDE SEQUENCE [LARGE SCALE GENOMIC DNA]</scope>
    <source>
        <strain evidence="1 2">ATCC 33238</strain>
    </source>
</reference>
<proteinExistence type="predicted"/>
<evidence type="ECO:0000313" key="1">
    <source>
        <dbReference type="EMBL" id="QCD46293.1"/>
    </source>
</evidence>
<name>A0A6G5QKP1_CAMRE</name>
<dbReference type="RefSeq" id="WP_002944501.1">
    <property type="nucleotide sequence ID" value="NZ_CP012543.1"/>
</dbReference>
<dbReference type="Proteomes" id="UP000502377">
    <property type="component" value="Chromosome"/>
</dbReference>
<protein>
    <submittedName>
        <fullName evidence="1">Uncharacterized protein</fullName>
    </submittedName>
</protein>
<evidence type="ECO:0000313" key="2">
    <source>
        <dbReference type="Proteomes" id="UP000502377"/>
    </source>
</evidence>
<accession>A0A6G5QKP1</accession>